<dbReference type="HOGENOM" id="CLU_043255_1_0_11"/>
<dbReference type="PANTHER" id="PTHR43156">
    <property type="entry name" value="STAGE II SPORULATION PROTEIN E-RELATED"/>
    <property type="match status" value="1"/>
</dbReference>
<dbReference type="Gene3D" id="3.60.40.10">
    <property type="entry name" value="PPM-type phosphatase domain"/>
    <property type="match status" value="1"/>
</dbReference>
<dbReference type="GO" id="GO:0016791">
    <property type="term" value="F:phosphatase activity"/>
    <property type="evidence" value="ECO:0007669"/>
    <property type="project" value="TreeGrafter"/>
</dbReference>
<dbReference type="SUPFAM" id="SSF81606">
    <property type="entry name" value="PP2C-like"/>
    <property type="match status" value="1"/>
</dbReference>
<name>K0K1U3_SACES</name>
<reference evidence="3 4" key="1">
    <citation type="journal article" date="2012" name="BMC Genomics">
        <title>Complete genome sequence of Saccharothrix espanaensis DSM 44229T and comparison to the other completely sequenced Pseudonocardiaceae.</title>
        <authorList>
            <person name="Strobel T."/>
            <person name="Al-Dilaimi A."/>
            <person name="Blom J."/>
            <person name="Gessner A."/>
            <person name="Kalinowski J."/>
            <person name="Luzhetska M."/>
            <person name="Puhler A."/>
            <person name="Szczepanowski R."/>
            <person name="Bechthold A."/>
            <person name="Ruckert C."/>
        </authorList>
    </citation>
    <scope>NUCLEOTIDE SEQUENCE [LARGE SCALE GENOMIC DNA]</scope>
    <source>
        <strain evidence="4">ATCC 51144 / DSM 44229 / JCM 9112 / NBRC 15066 / NRRL 15764</strain>
    </source>
</reference>
<organism evidence="3 4">
    <name type="scientific">Saccharothrix espanaensis (strain ATCC 51144 / DSM 44229 / JCM 9112 / NBRC 15066 / NRRL 15764)</name>
    <dbReference type="NCBI Taxonomy" id="1179773"/>
    <lineage>
        <taxon>Bacteria</taxon>
        <taxon>Bacillati</taxon>
        <taxon>Actinomycetota</taxon>
        <taxon>Actinomycetes</taxon>
        <taxon>Pseudonocardiales</taxon>
        <taxon>Pseudonocardiaceae</taxon>
        <taxon>Saccharothrix</taxon>
    </lineage>
</organism>
<protein>
    <recommendedName>
        <fullName evidence="2">PPM-type phosphatase domain-containing protein</fullName>
    </recommendedName>
</protein>
<keyword evidence="4" id="KW-1185">Reference proteome</keyword>
<dbReference type="InterPro" id="IPR029016">
    <property type="entry name" value="GAF-like_dom_sf"/>
</dbReference>
<dbReference type="EMBL" id="HE804045">
    <property type="protein sequence ID" value="CCH32311.1"/>
    <property type="molecule type" value="Genomic_DNA"/>
</dbReference>
<proteinExistence type="predicted"/>
<dbReference type="Gene3D" id="3.30.450.40">
    <property type="match status" value="1"/>
</dbReference>
<accession>K0K1U3</accession>
<dbReference type="InterPro" id="IPR001932">
    <property type="entry name" value="PPM-type_phosphatase-like_dom"/>
</dbReference>
<evidence type="ECO:0000313" key="3">
    <source>
        <dbReference type="EMBL" id="CCH32311.1"/>
    </source>
</evidence>
<dbReference type="STRING" id="1179773.BN6_50440"/>
<keyword evidence="1" id="KW-0378">Hydrolase</keyword>
<gene>
    <name evidence="3" type="ordered locus">BN6_50440</name>
</gene>
<dbReference type="OrthoDB" id="4935951at2"/>
<dbReference type="InterPro" id="IPR036457">
    <property type="entry name" value="PPM-type-like_dom_sf"/>
</dbReference>
<dbReference type="PATRIC" id="fig|1179773.3.peg.5065"/>
<dbReference type="Pfam" id="PF07228">
    <property type="entry name" value="SpoIIE"/>
    <property type="match status" value="1"/>
</dbReference>
<dbReference type="eggNOG" id="COG2208">
    <property type="taxonomic scope" value="Bacteria"/>
</dbReference>
<feature type="domain" description="PPM-type phosphatase" evidence="2">
    <location>
        <begin position="266"/>
        <end position="484"/>
    </location>
</feature>
<dbReference type="RefSeq" id="WP_015102423.1">
    <property type="nucleotide sequence ID" value="NC_019673.1"/>
</dbReference>
<sequence>MNDEAHRPEQRAADQQRSAALAVKHAGLSPDDLWVRYFALGGGTNPATVDDYVHGRGALPALERDVLALAVNERLDELTSSYRATYSRPSSAARPRPGLFAALVKLLEGAQSAAPDRLPAVAEAAGRVLGVGLTLYLVDSGRRRLHAVAAGGRRRASLDVDRTVAGRAFREVRALPGDDPESRALWVPLVDGAERLGVLEVEVEHVDDLEDPELHSHCRWFSALLGHLVSLLSQYGDVIDRGRVQVRRSVDAELIRSLLPPSTAGVDGLVVAAALEPRDDVTSDVFDYTLSESTATVIVLDAASQDGCAGPVAAAAVAAYRSARHAGFGLYDQAKLIDETISGRFGGSACATAVLAEFDLVTGRLRYLNAGHPLPLVVCPGKAVDTLDGGRCRPLGLGLGLGEVRIGERALAPEDWVVLYTDGVTTARDAAEVPFGEERLADFLSREVTGAHPVPETVRRLVNAVRDHQHGALRDDVTVLLARRTDPARTTPWNGGAR</sequence>
<evidence type="ECO:0000259" key="2">
    <source>
        <dbReference type="SMART" id="SM00331"/>
    </source>
</evidence>
<dbReference type="SMART" id="SM00331">
    <property type="entry name" value="PP2C_SIG"/>
    <property type="match status" value="1"/>
</dbReference>
<dbReference type="InterPro" id="IPR052016">
    <property type="entry name" value="Bact_Sigma-Reg"/>
</dbReference>
<dbReference type="KEGG" id="sesp:BN6_50440"/>
<dbReference type="BioCyc" id="SESP1179773:BN6_RS24395-MONOMER"/>
<dbReference type="Proteomes" id="UP000006281">
    <property type="component" value="Chromosome"/>
</dbReference>
<evidence type="ECO:0000256" key="1">
    <source>
        <dbReference type="ARBA" id="ARBA00022801"/>
    </source>
</evidence>
<evidence type="ECO:0000313" key="4">
    <source>
        <dbReference type="Proteomes" id="UP000006281"/>
    </source>
</evidence>
<dbReference type="AlphaFoldDB" id="K0K1U3"/>
<dbReference type="PANTHER" id="PTHR43156:SF2">
    <property type="entry name" value="STAGE II SPORULATION PROTEIN E"/>
    <property type="match status" value="1"/>
</dbReference>